<dbReference type="STRING" id="436010.A0A166IW46"/>
<keyword evidence="4" id="KW-1185">Reference proteome</keyword>
<feature type="transmembrane region" description="Helical" evidence="2">
    <location>
        <begin position="49"/>
        <end position="68"/>
    </location>
</feature>
<accession>A0A166IW46</accession>
<keyword evidence="2" id="KW-0472">Membrane</keyword>
<organism evidence="3 4">
    <name type="scientific">Athelia psychrophila</name>
    <dbReference type="NCBI Taxonomy" id="1759441"/>
    <lineage>
        <taxon>Eukaryota</taxon>
        <taxon>Fungi</taxon>
        <taxon>Dikarya</taxon>
        <taxon>Basidiomycota</taxon>
        <taxon>Agaricomycotina</taxon>
        <taxon>Agaricomycetes</taxon>
        <taxon>Agaricomycetidae</taxon>
        <taxon>Atheliales</taxon>
        <taxon>Atheliaceae</taxon>
        <taxon>Athelia</taxon>
    </lineage>
</organism>
<keyword evidence="2" id="KW-0812">Transmembrane</keyword>
<dbReference type="OrthoDB" id="5582162at2759"/>
<reference evidence="3 4" key="1">
    <citation type="journal article" date="2016" name="Mol. Biol. Evol.">
        <title>Comparative Genomics of Early-Diverging Mushroom-Forming Fungi Provides Insights into the Origins of Lignocellulose Decay Capabilities.</title>
        <authorList>
            <person name="Nagy L.G."/>
            <person name="Riley R."/>
            <person name="Tritt A."/>
            <person name="Adam C."/>
            <person name="Daum C."/>
            <person name="Floudas D."/>
            <person name="Sun H."/>
            <person name="Yadav J.S."/>
            <person name="Pangilinan J."/>
            <person name="Larsson K.H."/>
            <person name="Matsuura K."/>
            <person name="Barry K."/>
            <person name="Labutti K."/>
            <person name="Kuo R."/>
            <person name="Ohm R.A."/>
            <person name="Bhattacharya S.S."/>
            <person name="Shirouzu T."/>
            <person name="Yoshinaga Y."/>
            <person name="Martin F.M."/>
            <person name="Grigoriev I.V."/>
            <person name="Hibbett D.S."/>
        </authorList>
    </citation>
    <scope>NUCLEOTIDE SEQUENCE [LARGE SCALE GENOMIC DNA]</scope>
    <source>
        <strain evidence="3 4">CBS 109695</strain>
    </source>
</reference>
<proteinExistence type="predicted"/>
<feature type="transmembrane region" description="Helical" evidence="2">
    <location>
        <begin position="20"/>
        <end position="42"/>
    </location>
</feature>
<keyword evidence="2" id="KW-1133">Transmembrane helix</keyword>
<dbReference type="Proteomes" id="UP000076532">
    <property type="component" value="Unassembled WGS sequence"/>
</dbReference>
<sequence>MHFTHVFDPSFPLNELTSIPVFVLTSGMAIYLVLMAYIVLCVLNEVRPLWFYVLGGVLFVLSQLDYFFSEQGYLQGCKREDRRELCGDDMGDGGFGRAVPRMAEYHRRIVGRRVPCTPQERTRKGTRRNEDGGDPEVEMTNTKRSRRGLEYGLNDWCDVTHAM</sequence>
<feature type="region of interest" description="Disordered" evidence="1">
    <location>
        <begin position="116"/>
        <end position="144"/>
    </location>
</feature>
<name>A0A166IW46_9AGAM</name>
<evidence type="ECO:0000256" key="1">
    <source>
        <dbReference type="SAM" id="MobiDB-lite"/>
    </source>
</evidence>
<evidence type="ECO:0000256" key="2">
    <source>
        <dbReference type="SAM" id="Phobius"/>
    </source>
</evidence>
<evidence type="ECO:0000313" key="4">
    <source>
        <dbReference type="Proteomes" id="UP000076532"/>
    </source>
</evidence>
<feature type="compositionally biased region" description="Basic and acidic residues" evidence="1">
    <location>
        <begin position="120"/>
        <end position="131"/>
    </location>
</feature>
<dbReference type="EMBL" id="KV417557">
    <property type="protein sequence ID" value="KZP20236.1"/>
    <property type="molecule type" value="Genomic_DNA"/>
</dbReference>
<gene>
    <name evidence="3" type="ORF">FIBSPDRAFT_545614</name>
</gene>
<dbReference type="InterPro" id="IPR022057">
    <property type="entry name" value="Chs7"/>
</dbReference>
<protein>
    <submittedName>
        <fullName evidence="3">Uncharacterized protein</fullName>
    </submittedName>
</protein>
<evidence type="ECO:0000313" key="3">
    <source>
        <dbReference type="EMBL" id="KZP20236.1"/>
    </source>
</evidence>
<dbReference type="Pfam" id="PF12271">
    <property type="entry name" value="Chs7"/>
    <property type="match status" value="1"/>
</dbReference>
<dbReference type="AlphaFoldDB" id="A0A166IW46"/>